<organism evidence="2 3">
    <name type="scientific">Stephania yunnanensis</name>
    <dbReference type="NCBI Taxonomy" id="152371"/>
    <lineage>
        <taxon>Eukaryota</taxon>
        <taxon>Viridiplantae</taxon>
        <taxon>Streptophyta</taxon>
        <taxon>Embryophyta</taxon>
        <taxon>Tracheophyta</taxon>
        <taxon>Spermatophyta</taxon>
        <taxon>Magnoliopsida</taxon>
        <taxon>Ranunculales</taxon>
        <taxon>Menispermaceae</taxon>
        <taxon>Menispermoideae</taxon>
        <taxon>Cissampelideae</taxon>
        <taxon>Stephania</taxon>
    </lineage>
</organism>
<sequence>MKYQVCPLEFALCDSTGLGPIVTDIGRRWESGRGDCCDEAEAEADRRGGRGGGGKGEERITVMEKRGSRGDGEERRGGDENQRGRERVPSLFSHMAPLIFYHVSFSSPRGLENLVKLPPRK</sequence>
<feature type="compositionally biased region" description="Basic and acidic residues" evidence="1">
    <location>
        <begin position="55"/>
        <end position="88"/>
    </location>
</feature>
<dbReference type="AlphaFoldDB" id="A0AAP0K0P9"/>
<name>A0AAP0K0P9_9MAGN</name>
<feature type="region of interest" description="Disordered" evidence="1">
    <location>
        <begin position="41"/>
        <end position="89"/>
    </location>
</feature>
<dbReference type="Proteomes" id="UP001420932">
    <property type="component" value="Unassembled WGS sequence"/>
</dbReference>
<keyword evidence="3" id="KW-1185">Reference proteome</keyword>
<protein>
    <submittedName>
        <fullName evidence="2">Uncharacterized protein</fullName>
    </submittedName>
</protein>
<gene>
    <name evidence="2" type="ORF">Syun_013076</name>
</gene>
<accession>A0AAP0K0P9</accession>
<proteinExistence type="predicted"/>
<dbReference type="EMBL" id="JBBNAF010000005">
    <property type="protein sequence ID" value="KAK9143676.1"/>
    <property type="molecule type" value="Genomic_DNA"/>
</dbReference>
<comment type="caution">
    <text evidence="2">The sequence shown here is derived from an EMBL/GenBank/DDBJ whole genome shotgun (WGS) entry which is preliminary data.</text>
</comment>
<evidence type="ECO:0000313" key="3">
    <source>
        <dbReference type="Proteomes" id="UP001420932"/>
    </source>
</evidence>
<reference evidence="2 3" key="1">
    <citation type="submission" date="2024-01" db="EMBL/GenBank/DDBJ databases">
        <title>Genome assemblies of Stephania.</title>
        <authorList>
            <person name="Yang L."/>
        </authorList>
    </citation>
    <scope>NUCLEOTIDE SEQUENCE [LARGE SCALE GENOMIC DNA]</scope>
    <source>
        <strain evidence="2">YNDBR</strain>
        <tissue evidence="2">Leaf</tissue>
    </source>
</reference>
<evidence type="ECO:0000256" key="1">
    <source>
        <dbReference type="SAM" id="MobiDB-lite"/>
    </source>
</evidence>
<evidence type="ECO:0000313" key="2">
    <source>
        <dbReference type="EMBL" id="KAK9143676.1"/>
    </source>
</evidence>